<reference evidence="25" key="2">
    <citation type="submission" date="2020-09" db="EMBL/GenBank/DDBJ databases">
        <authorList>
            <person name="Sun Q."/>
            <person name="Ohkuma M."/>
        </authorList>
    </citation>
    <scope>NUCLEOTIDE SEQUENCE</scope>
    <source>
        <strain evidence="25">JCM 30078</strain>
    </source>
</reference>
<dbReference type="PRINTS" id="PR00344">
    <property type="entry name" value="BCTRLSENSOR"/>
</dbReference>
<dbReference type="FunFam" id="1.10.287.130:FF:000002">
    <property type="entry name" value="Two-component osmosensing histidine kinase"/>
    <property type="match status" value="1"/>
</dbReference>
<evidence type="ECO:0000256" key="11">
    <source>
        <dbReference type="ARBA" id="ARBA00022989"/>
    </source>
</evidence>
<evidence type="ECO:0000259" key="24">
    <source>
        <dbReference type="PROSITE" id="PS50924"/>
    </source>
</evidence>
<feature type="transmembrane region" description="Helical" evidence="18">
    <location>
        <begin position="121"/>
        <end position="139"/>
    </location>
</feature>
<evidence type="ECO:0000256" key="15">
    <source>
        <dbReference type="ARBA" id="ARBA00068150"/>
    </source>
</evidence>
<dbReference type="SUPFAM" id="SSF55874">
    <property type="entry name" value="ATPase domain of HSP90 chaperone/DNA topoisomerase II/histidine kinase"/>
    <property type="match status" value="1"/>
</dbReference>
<feature type="domain" description="Histidine kinase" evidence="19">
    <location>
        <begin position="658"/>
        <end position="874"/>
    </location>
</feature>
<feature type="modified residue" description="4-aspartylphosphate" evidence="17">
    <location>
        <position position="942"/>
    </location>
</feature>
<dbReference type="Pfam" id="PF13188">
    <property type="entry name" value="PAS_8"/>
    <property type="match status" value="1"/>
</dbReference>
<evidence type="ECO:0000313" key="25">
    <source>
        <dbReference type="EMBL" id="GGK05833.1"/>
    </source>
</evidence>
<organism evidence="25 26">
    <name type="scientific">Pseudomonas matsuisoli</name>
    <dbReference type="NCBI Taxonomy" id="1515666"/>
    <lineage>
        <taxon>Bacteria</taxon>
        <taxon>Pseudomonadati</taxon>
        <taxon>Pseudomonadota</taxon>
        <taxon>Gammaproteobacteria</taxon>
        <taxon>Pseudomonadales</taxon>
        <taxon>Pseudomonadaceae</taxon>
        <taxon>Pseudomonas</taxon>
    </lineage>
</organism>
<evidence type="ECO:0000256" key="6">
    <source>
        <dbReference type="ARBA" id="ARBA00022679"/>
    </source>
</evidence>
<feature type="domain" description="PAS" evidence="21">
    <location>
        <begin position="264"/>
        <end position="315"/>
    </location>
</feature>
<dbReference type="PANTHER" id="PTHR45339:SF1">
    <property type="entry name" value="HYBRID SIGNAL TRANSDUCTION HISTIDINE KINASE J"/>
    <property type="match status" value="1"/>
</dbReference>
<keyword evidence="26" id="KW-1185">Reference proteome</keyword>
<evidence type="ECO:0000256" key="2">
    <source>
        <dbReference type="ARBA" id="ARBA00004651"/>
    </source>
</evidence>
<dbReference type="Proteomes" id="UP000635983">
    <property type="component" value="Unassembled WGS sequence"/>
</dbReference>
<dbReference type="SMART" id="SM00091">
    <property type="entry name" value="PAS"/>
    <property type="match status" value="3"/>
</dbReference>
<evidence type="ECO:0000259" key="20">
    <source>
        <dbReference type="PROSITE" id="PS50110"/>
    </source>
</evidence>
<evidence type="ECO:0000256" key="13">
    <source>
        <dbReference type="ARBA" id="ARBA00023136"/>
    </source>
</evidence>
<comment type="caution">
    <text evidence="25">The sequence shown here is derived from an EMBL/GenBank/DDBJ whole genome shotgun (WGS) entry which is preliminary data.</text>
</comment>
<dbReference type="Pfam" id="PF03707">
    <property type="entry name" value="MHYT"/>
    <property type="match status" value="3"/>
</dbReference>
<evidence type="ECO:0000256" key="8">
    <source>
        <dbReference type="ARBA" id="ARBA00022741"/>
    </source>
</evidence>
<evidence type="ECO:0000256" key="12">
    <source>
        <dbReference type="ARBA" id="ARBA00023012"/>
    </source>
</evidence>
<dbReference type="GO" id="GO:0005886">
    <property type="term" value="C:plasma membrane"/>
    <property type="evidence" value="ECO:0007669"/>
    <property type="project" value="UniProtKB-SubCell"/>
</dbReference>
<dbReference type="InterPro" id="IPR036097">
    <property type="entry name" value="HisK_dim/P_sf"/>
</dbReference>
<dbReference type="Pfam" id="PF00072">
    <property type="entry name" value="Response_reg"/>
    <property type="match status" value="1"/>
</dbReference>
<dbReference type="CDD" id="cd00082">
    <property type="entry name" value="HisKA"/>
    <property type="match status" value="1"/>
</dbReference>
<dbReference type="CDD" id="cd17546">
    <property type="entry name" value="REC_hyHK_CKI1_RcsC-like"/>
    <property type="match status" value="1"/>
</dbReference>
<sequence length="1229" mass="134815">MQYLDKFFYSSETQGLLLYGSYDPWLVFTSLVVAVLSSMMALQVAGIAKATQSASHRHFSLISGSIALAGGIWSMHFIGMLAFSFCASVSYSPGLTLLSLLPSLAASWVALHILTRRRVTAAQLVIGGVLVGAGIGAMHYSGMAAMRMAPLLRYDPFGFALSIAVAVGLAILALWIRYGLRRWLSSNKSLVCGGVVMGLAISGMHYTGMAAARFVGVEEVNPSSSEAAFLATAVTAIALALAVLVATANGMLRFRQLYLRLREHEARLRAILETAVDGVVTFNEDGVIQSGNPSFERLFHCKLADVAGSNISQFLPSLGLGTAHRNIGDIDGGRGVGTGREVQAITLGGHAVPVRLALGVARLPTQTLYIGFITDLSDRNEIERALRESEQQHRSLIRNIPGVSFRCLANDAFTVIFISDGIERLTGWPAEDFRQGRRSFPSIYHADDYGSVRAKVANAKADGGDYTVEFRLHDSRGREHWVWESGTVVLDDSGKPRWIDGVMLDITDTKRRNAEFEGTVRAISRALNVIEFDMSGTILTANQNFLDLMGYRLEEILGKHHEIFCDPDYVKSPAYAEFWRSLTAGELDAGEYRRLGKDGRSRWIQATYNPIFDSDGNPFKVVKFATDISLRRDMETALREAKESAEHAAAAKTTFLANMSHEIRTPMNAIIGFTELLLESPLDQAQRGHLNTVRYSARSLLGLLNDILDTAKLEKGALELEQIDFSLYDLCQHICTSLRLGAKAKGLVLTLDYQPGLARYFNGDPLRIQQVLTNLVGNAVKFTEQGGVRLEVSSDGHEVHIAVRDTGIGIAEDRMERIFAPFAQADASMSRRFGGTGLGTTIAQQLIDLMKGRMNVESTLGEGSVFHVYLPLATASGTPERSNGTAEHLSPLHILAADDVPQNLQLLSLSLGRRGHTVVTARNGDEVLEAFHRETFDVLLLDVQMPTTDGLEASRRIRLAEASAQMPRVPIIALTASVLEEDRIAAREAGMDGFASKPLEVDKLMWEISRVIQRGLDFPGVLATAEAEDPHAIIDWGQGLQLWGTREKLLTAVQRFYNDNRDAAAAIADMNGKGLFVEASESIHRIRGTSGNLSLVQICKLAGQLEHAFRGKPKARPTDVLIRELENAFLSLGRELEDFNATEVSSKPATSLDKASLITIAQQLRAHFQRGELDEQLFESFIEQMMGQGRRDMVDELDRAINEFDFSQAEVLLGTLIDELRSQTEEAVR</sequence>
<evidence type="ECO:0000259" key="23">
    <source>
        <dbReference type="PROSITE" id="PS50894"/>
    </source>
</evidence>
<name>A0A917V0M3_9PSED</name>
<feature type="domain" description="PAC" evidence="22">
    <location>
        <begin position="466"/>
        <end position="518"/>
    </location>
</feature>
<dbReference type="SUPFAM" id="SSF55785">
    <property type="entry name" value="PYP-like sensor domain (PAS domain)"/>
    <property type="match status" value="3"/>
</dbReference>
<feature type="domain" description="MHYT" evidence="24">
    <location>
        <begin position="22"/>
        <end position="215"/>
    </location>
</feature>
<dbReference type="SUPFAM" id="SSF47226">
    <property type="entry name" value="Histidine-containing phosphotransfer domain, HPT domain"/>
    <property type="match status" value="1"/>
</dbReference>
<keyword evidence="13 18" id="KW-0472">Membrane</keyword>
<dbReference type="PROSITE" id="PS50113">
    <property type="entry name" value="PAC"/>
    <property type="match status" value="2"/>
</dbReference>
<dbReference type="Gene3D" id="3.30.565.10">
    <property type="entry name" value="Histidine kinase-like ATPase, C-terminal domain"/>
    <property type="match status" value="1"/>
</dbReference>
<keyword evidence="4" id="KW-1003">Cell membrane</keyword>
<dbReference type="InterPro" id="IPR004358">
    <property type="entry name" value="Sig_transdc_His_kin-like_C"/>
</dbReference>
<evidence type="ECO:0000256" key="18">
    <source>
        <dbReference type="PROSITE-ProRule" id="PRU00244"/>
    </source>
</evidence>
<keyword evidence="8" id="KW-0547">Nucleotide-binding</keyword>
<dbReference type="Pfam" id="PF08447">
    <property type="entry name" value="PAS_3"/>
    <property type="match status" value="2"/>
</dbReference>
<dbReference type="InterPro" id="IPR036641">
    <property type="entry name" value="HPT_dom_sf"/>
</dbReference>
<dbReference type="PANTHER" id="PTHR45339">
    <property type="entry name" value="HYBRID SIGNAL TRANSDUCTION HISTIDINE KINASE J"/>
    <property type="match status" value="1"/>
</dbReference>
<dbReference type="GO" id="GO:0005524">
    <property type="term" value="F:ATP binding"/>
    <property type="evidence" value="ECO:0007669"/>
    <property type="project" value="UniProtKB-KW"/>
</dbReference>
<evidence type="ECO:0000256" key="17">
    <source>
        <dbReference type="PROSITE-ProRule" id="PRU00169"/>
    </source>
</evidence>
<evidence type="ECO:0000256" key="1">
    <source>
        <dbReference type="ARBA" id="ARBA00000085"/>
    </source>
</evidence>
<dbReference type="InterPro" id="IPR005467">
    <property type="entry name" value="His_kinase_dom"/>
</dbReference>
<feature type="transmembrane region" description="Helical" evidence="18">
    <location>
        <begin position="227"/>
        <end position="252"/>
    </location>
</feature>
<keyword evidence="11 18" id="KW-1133">Transmembrane helix</keyword>
<evidence type="ECO:0000256" key="4">
    <source>
        <dbReference type="ARBA" id="ARBA00022475"/>
    </source>
</evidence>
<dbReference type="GO" id="GO:0000155">
    <property type="term" value="F:phosphorelay sensor kinase activity"/>
    <property type="evidence" value="ECO:0007669"/>
    <property type="project" value="InterPro"/>
</dbReference>
<dbReference type="PROSITE" id="PS50924">
    <property type="entry name" value="MHYT"/>
    <property type="match status" value="1"/>
</dbReference>
<dbReference type="InterPro" id="IPR001789">
    <property type="entry name" value="Sig_transdc_resp-reg_receiver"/>
</dbReference>
<feature type="domain" description="PAS" evidence="21">
    <location>
        <begin position="529"/>
        <end position="559"/>
    </location>
</feature>
<dbReference type="InterPro" id="IPR036890">
    <property type="entry name" value="HATPase_C_sf"/>
</dbReference>
<dbReference type="PROSITE" id="PS50109">
    <property type="entry name" value="HIS_KIN"/>
    <property type="match status" value="1"/>
</dbReference>
<dbReference type="Gene3D" id="3.40.50.2300">
    <property type="match status" value="1"/>
</dbReference>
<dbReference type="Pfam" id="PF00512">
    <property type="entry name" value="HisKA"/>
    <property type="match status" value="1"/>
</dbReference>
<protein>
    <recommendedName>
        <fullName evidence="15">Sensory/regulatory protein RpfC</fullName>
        <ecNumber evidence="3">2.7.13.3</ecNumber>
    </recommendedName>
</protein>
<dbReference type="FunFam" id="3.30.565.10:FF:000010">
    <property type="entry name" value="Sensor histidine kinase RcsC"/>
    <property type="match status" value="1"/>
</dbReference>
<dbReference type="SMART" id="SM00086">
    <property type="entry name" value="PAC"/>
    <property type="match status" value="2"/>
</dbReference>
<feature type="transmembrane region" description="Helical" evidence="18">
    <location>
        <begin position="190"/>
        <end position="215"/>
    </location>
</feature>
<dbReference type="SMART" id="SM00388">
    <property type="entry name" value="HisKA"/>
    <property type="match status" value="1"/>
</dbReference>
<dbReference type="RefSeq" id="WP_188984991.1">
    <property type="nucleotide sequence ID" value="NZ_BMPO01000009.1"/>
</dbReference>
<keyword evidence="6" id="KW-0808">Transferase</keyword>
<feature type="domain" description="Response regulatory" evidence="20">
    <location>
        <begin position="893"/>
        <end position="1012"/>
    </location>
</feature>
<evidence type="ECO:0000259" key="21">
    <source>
        <dbReference type="PROSITE" id="PS50112"/>
    </source>
</evidence>
<dbReference type="InterPro" id="IPR013655">
    <property type="entry name" value="PAS_fold_3"/>
</dbReference>
<evidence type="ECO:0000259" key="22">
    <source>
        <dbReference type="PROSITE" id="PS50113"/>
    </source>
</evidence>
<feature type="transmembrane region" description="Helical" evidence="18">
    <location>
        <begin position="95"/>
        <end position="114"/>
    </location>
</feature>
<dbReference type="PROSITE" id="PS50110">
    <property type="entry name" value="RESPONSE_REGULATORY"/>
    <property type="match status" value="1"/>
</dbReference>
<feature type="transmembrane region" description="Helical" evidence="18">
    <location>
        <begin position="59"/>
        <end position="83"/>
    </location>
</feature>
<dbReference type="PROSITE" id="PS50112">
    <property type="entry name" value="PAS"/>
    <property type="match status" value="2"/>
</dbReference>
<evidence type="ECO:0000256" key="10">
    <source>
        <dbReference type="ARBA" id="ARBA00022840"/>
    </source>
</evidence>
<feature type="transmembrane region" description="Helical" evidence="18">
    <location>
        <begin position="25"/>
        <end position="47"/>
    </location>
</feature>
<dbReference type="Gene3D" id="1.10.287.130">
    <property type="match status" value="1"/>
</dbReference>
<evidence type="ECO:0000256" key="5">
    <source>
        <dbReference type="ARBA" id="ARBA00022553"/>
    </source>
</evidence>
<gene>
    <name evidence="25" type="ORF">GCM10009304_34900</name>
</gene>
<dbReference type="InterPro" id="IPR000700">
    <property type="entry name" value="PAS-assoc_C"/>
</dbReference>
<dbReference type="Pfam" id="PF02518">
    <property type="entry name" value="HATPase_c"/>
    <property type="match status" value="1"/>
</dbReference>
<dbReference type="InterPro" id="IPR003594">
    <property type="entry name" value="HATPase_dom"/>
</dbReference>
<proteinExistence type="predicted"/>
<feature type="domain" description="HPt" evidence="23">
    <location>
        <begin position="1041"/>
        <end position="1139"/>
    </location>
</feature>
<evidence type="ECO:0000256" key="3">
    <source>
        <dbReference type="ARBA" id="ARBA00012438"/>
    </source>
</evidence>
<dbReference type="PROSITE" id="PS50894">
    <property type="entry name" value="HPT"/>
    <property type="match status" value="1"/>
</dbReference>
<dbReference type="Gene3D" id="1.20.120.160">
    <property type="entry name" value="HPT domain"/>
    <property type="match status" value="1"/>
</dbReference>
<dbReference type="Gene3D" id="3.30.450.20">
    <property type="entry name" value="PAS domain"/>
    <property type="match status" value="3"/>
</dbReference>
<dbReference type="SMART" id="SM00448">
    <property type="entry name" value="REC"/>
    <property type="match status" value="1"/>
</dbReference>
<dbReference type="InterPro" id="IPR000014">
    <property type="entry name" value="PAS"/>
</dbReference>
<dbReference type="EMBL" id="BMPO01000009">
    <property type="protein sequence ID" value="GGK05833.1"/>
    <property type="molecule type" value="Genomic_DNA"/>
</dbReference>
<dbReference type="AlphaFoldDB" id="A0A917V0M3"/>
<evidence type="ECO:0000256" key="16">
    <source>
        <dbReference type="PROSITE-ProRule" id="PRU00110"/>
    </source>
</evidence>
<keyword evidence="9" id="KW-0418">Kinase</keyword>
<feature type="domain" description="PAC" evidence="22">
    <location>
        <begin position="588"/>
        <end position="640"/>
    </location>
</feature>
<dbReference type="InterPro" id="IPR005330">
    <property type="entry name" value="MHYT_dom"/>
</dbReference>
<comment type="subcellular location">
    <subcellularLocation>
        <location evidence="2">Cell membrane</location>
        <topology evidence="2">Multi-pass membrane protein</topology>
    </subcellularLocation>
</comment>
<dbReference type="InterPro" id="IPR011006">
    <property type="entry name" value="CheY-like_superfamily"/>
</dbReference>
<dbReference type="CDD" id="cd16922">
    <property type="entry name" value="HATPase_EvgS-ArcB-TorS-like"/>
    <property type="match status" value="1"/>
</dbReference>
<evidence type="ECO:0000256" key="7">
    <source>
        <dbReference type="ARBA" id="ARBA00022692"/>
    </source>
</evidence>
<evidence type="ECO:0000256" key="14">
    <source>
        <dbReference type="ARBA" id="ARBA00064003"/>
    </source>
</evidence>
<keyword evidence="7 18" id="KW-0812">Transmembrane</keyword>
<accession>A0A917V0M3</accession>
<evidence type="ECO:0000313" key="26">
    <source>
        <dbReference type="Proteomes" id="UP000635983"/>
    </source>
</evidence>
<comment type="subunit">
    <text evidence="14">At low DSF concentrations, interacts with RpfF.</text>
</comment>
<dbReference type="InterPro" id="IPR003661">
    <property type="entry name" value="HisK_dim/P_dom"/>
</dbReference>
<dbReference type="EC" id="2.7.13.3" evidence="3"/>
<dbReference type="InterPro" id="IPR001610">
    <property type="entry name" value="PAC"/>
</dbReference>
<dbReference type="CDD" id="cd00130">
    <property type="entry name" value="PAS"/>
    <property type="match status" value="2"/>
</dbReference>
<dbReference type="InterPro" id="IPR008207">
    <property type="entry name" value="Sig_transdc_His_kin_Hpt_dom"/>
</dbReference>
<dbReference type="SUPFAM" id="SSF52172">
    <property type="entry name" value="CheY-like"/>
    <property type="match status" value="1"/>
</dbReference>
<comment type="catalytic activity">
    <reaction evidence="1">
        <text>ATP + protein L-histidine = ADP + protein N-phospho-L-histidine.</text>
        <dbReference type="EC" id="2.7.13.3"/>
    </reaction>
</comment>
<dbReference type="NCBIfam" id="TIGR00229">
    <property type="entry name" value="sensory_box"/>
    <property type="match status" value="3"/>
</dbReference>
<keyword evidence="12" id="KW-0902">Two-component regulatory system</keyword>
<feature type="modified residue" description="Phosphohistidine" evidence="16">
    <location>
        <position position="1084"/>
    </location>
</feature>
<dbReference type="InterPro" id="IPR035965">
    <property type="entry name" value="PAS-like_dom_sf"/>
</dbReference>
<reference evidence="25" key="1">
    <citation type="journal article" date="2014" name="Int. J. Syst. Evol. Microbiol.">
        <title>Complete genome sequence of Corynebacterium casei LMG S-19264T (=DSM 44701T), isolated from a smear-ripened cheese.</title>
        <authorList>
            <consortium name="US DOE Joint Genome Institute (JGI-PGF)"/>
            <person name="Walter F."/>
            <person name="Albersmeier A."/>
            <person name="Kalinowski J."/>
            <person name="Ruckert C."/>
        </authorList>
    </citation>
    <scope>NUCLEOTIDE SEQUENCE</scope>
    <source>
        <strain evidence="25">JCM 30078</strain>
    </source>
</reference>
<evidence type="ECO:0000259" key="19">
    <source>
        <dbReference type="PROSITE" id="PS50109"/>
    </source>
</evidence>
<keyword evidence="10" id="KW-0067">ATP-binding</keyword>
<keyword evidence="5 17" id="KW-0597">Phosphoprotein</keyword>
<dbReference type="SUPFAM" id="SSF47384">
    <property type="entry name" value="Homodimeric domain of signal transducing histidine kinase"/>
    <property type="match status" value="1"/>
</dbReference>
<evidence type="ECO:0000256" key="9">
    <source>
        <dbReference type="ARBA" id="ARBA00022777"/>
    </source>
</evidence>
<dbReference type="SMART" id="SM00387">
    <property type="entry name" value="HATPase_c"/>
    <property type="match status" value="1"/>
</dbReference>
<feature type="transmembrane region" description="Helical" evidence="18">
    <location>
        <begin position="159"/>
        <end position="178"/>
    </location>
</feature>